<name>A0A198UJS9_MORCA</name>
<reference evidence="1 2" key="1">
    <citation type="journal article" date="2016" name="Genome Biol. Evol.">
        <title>Comparative Genomic Analyses of the Moraxella catarrhalis Serosensitive and Seroresistant Lineages Demonstrate Their Independent Evolution.</title>
        <authorList>
            <person name="Earl J.P."/>
            <person name="de Vries S.P."/>
            <person name="Ahmed A."/>
            <person name="Powell E."/>
            <person name="Schultz M.P."/>
            <person name="Hermans P.W."/>
            <person name="Hill D.J."/>
            <person name="Zhou Z."/>
            <person name="Constantinidou C.I."/>
            <person name="Hu F.Z."/>
            <person name="Bootsma H.J."/>
            <person name="Ehrlich G.D."/>
        </authorList>
    </citation>
    <scope>NUCLEOTIDE SEQUENCE [LARGE SCALE GENOMIC DNA]</scope>
    <source>
        <strain evidence="1 2">Z7542</strain>
    </source>
</reference>
<sequence>MAVIGVVNPKWVSFDLMASWASGVLADVFKLKGKLNTKANT</sequence>
<evidence type="ECO:0000313" key="1">
    <source>
        <dbReference type="EMBL" id="OAU96651.1"/>
    </source>
</evidence>
<proteinExistence type="predicted"/>
<protein>
    <submittedName>
        <fullName evidence="1">Uncharacterized protein</fullName>
    </submittedName>
</protein>
<gene>
    <name evidence="1" type="ORF">AO384_0812</name>
</gene>
<organism evidence="1 2">
    <name type="scientific">Moraxella catarrhalis</name>
    <name type="common">Branhamella catarrhalis</name>
    <dbReference type="NCBI Taxonomy" id="480"/>
    <lineage>
        <taxon>Bacteria</taxon>
        <taxon>Pseudomonadati</taxon>
        <taxon>Pseudomonadota</taxon>
        <taxon>Gammaproteobacteria</taxon>
        <taxon>Moraxellales</taxon>
        <taxon>Moraxellaceae</taxon>
        <taxon>Moraxella</taxon>
    </lineage>
</organism>
<dbReference type="AlphaFoldDB" id="A0A198UJS9"/>
<dbReference type="Proteomes" id="UP000078228">
    <property type="component" value="Unassembled WGS sequence"/>
</dbReference>
<keyword evidence="2" id="KW-1185">Reference proteome</keyword>
<comment type="caution">
    <text evidence="1">The sequence shown here is derived from an EMBL/GenBank/DDBJ whole genome shotgun (WGS) entry which is preliminary data.</text>
</comment>
<accession>A0A198UJS9</accession>
<evidence type="ECO:0000313" key="2">
    <source>
        <dbReference type="Proteomes" id="UP000078228"/>
    </source>
</evidence>
<dbReference type="EMBL" id="LXHC01000016">
    <property type="protein sequence ID" value="OAU96651.1"/>
    <property type="molecule type" value="Genomic_DNA"/>
</dbReference>